<dbReference type="AlphaFoldDB" id="A0ABD3NM97"/>
<evidence type="ECO:0000313" key="3">
    <source>
        <dbReference type="EMBL" id="KAL3776242.1"/>
    </source>
</evidence>
<dbReference type="EMBL" id="JALLAZ020001363">
    <property type="protein sequence ID" value="KAL3776242.1"/>
    <property type="molecule type" value="Genomic_DNA"/>
</dbReference>
<name>A0ABD3NM97_9STRA</name>
<accession>A0ABD3NM97</accession>
<gene>
    <name evidence="3" type="ORF">ACHAW5_010459</name>
</gene>
<dbReference type="InterPro" id="IPR036322">
    <property type="entry name" value="WD40_repeat_dom_sf"/>
</dbReference>
<dbReference type="Gene3D" id="2.130.10.10">
    <property type="entry name" value="YVTN repeat-like/Quinoprotein amine dehydrogenase"/>
    <property type="match status" value="1"/>
</dbReference>
<evidence type="ECO:0000256" key="2">
    <source>
        <dbReference type="ARBA" id="ARBA00022490"/>
    </source>
</evidence>
<sequence>MQTYADGHVHPVHSIVTNRSSTVLLSASGRTLQCWGHVTRNEYVTCLGRSGDVDDSCGGGIGRGAGEEINASASYDSTVRRWDARSRSQEPLMILDEAKDAVTCIAASRGRGEAQIVTSSVDGKVCMSCYRIPSFISVPIVDSLIRTNALFFMSCFVRCARCRHECHKR</sequence>
<proteinExistence type="predicted"/>
<comment type="subcellular location">
    <subcellularLocation>
        <location evidence="1">Cytoplasm</location>
    </subcellularLocation>
</comment>
<reference evidence="3 4" key="1">
    <citation type="submission" date="2024-10" db="EMBL/GenBank/DDBJ databases">
        <title>Updated reference genomes for cyclostephanoid diatoms.</title>
        <authorList>
            <person name="Roberts W.R."/>
            <person name="Alverson A.J."/>
        </authorList>
    </citation>
    <scope>NUCLEOTIDE SEQUENCE [LARGE SCALE GENOMIC DNA]</scope>
    <source>
        <strain evidence="3 4">AJA276-08</strain>
    </source>
</reference>
<dbReference type="Proteomes" id="UP001530315">
    <property type="component" value="Unassembled WGS sequence"/>
</dbReference>
<dbReference type="GO" id="GO:0005737">
    <property type="term" value="C:cytoplasm"/>
    <property type="evidence" value="ECO:0007669"/>
    <property type="project" value="UniProtKB-SubCell"/>
</dbReference>
<organism evidence="3 4">
    <name type="scientific">Stephanodiscus triporus</name>
    <dbReference type="NCBI Taxonomy" id="2934178"/>
    <lineage>
        <taxon>Eukaryota</taxon>
        <taxon>Sar</taxon>
        <taxon>Stramenopiles</taxon>
        <taxon>Ochrophyta</taxon>
        <taxon>Bacillariophyta</taxon>
        <taxon>Coscinodiscophyceae</taxon>
        <taxon>Thalassiosirophycidae</taxon>
        <taxon>Stephanodiscales</taxon>
        <taxon>Stephanodiscaceae</taxon>
        <taxon>Stephanodiscus</taxon>
    </lineage>
</organism>
<protein>
    <submittedName>
        <fullName evidence="3">Uncharacterized protein</fullName>
    </submittedName>
</protein>
<evidence type="ECO:0000256" key="1">
    <source>
        <dbReference type="ARBA" id="ARBA00004496"/>
    </source>
</evidence>
<dbReference type="InterPro" id="IPR051980">
    <property type="entry name" value="WD_repeat_MORG1"/>
</dbReference>
<dbReference type="InterPro" id="IPR015943">
    <property type="entry name" value="WD40/YVTN_repeat-like_dom_sf"/>
</dbReference>
<dbReference type="PANTHER" id="PTHR22842:SF3">
    <property type="entry name" value="WD REPEAT DOMAIN-CONTAINING PROTEIN 83"/>
    <property type="match status" value="1"/>
</dbReference>
<keyword evidence="4" id="KW-1185">Reference proteome</keyword>
<dbReference type="SUPFAM" id="SSF50978">
    <property type="entry name" value="WD40 repeat-like"/>
    <property type="match status" value="1"/>
</dbReference>
<dbReference type="PANTHER" id="PTHR22842">
    <property type="entry name" value="WD40 REPEAT PROTEIN"/>
    <property type="match status" value="1"/>
</dbReference>
<comment type="caution">
    <text evidence="3">The sequence shown here is derived from an EMBL/GenBank/DDBJ whole genome shotgun (WGS) entry which is preliminary data.</text>
</comment>
<keyword evidence="2" id="KW-0963">Cytoplasm</keyword>
<evidence type="ECO:0000313" key="4">
    <source>
        <dbReference type="Proteomes" id="UP001530315"/>
    </source>
</evidence>